<proteinExistence type="predicted"/>
<name>A0A498L765_9EURY</name>
<dbReference type="Pfam" id="PF18545">
    <property type="entry name" value="HalOD1"/>
    <property type="match status" value="1"/>
</dbReference>
<sequence>MGATDEDGRDRDRIVDVSESDVVYRTRYVGRPSSAIIDALVTIEEVEPVDLPVMYQVIDMDALDHLYREPAAMQFPAELSFSLGKYRFFLCSDGSISVYEVSSESGAAEAARADGSSRPDGVPDDEQDPDET</sequence>
<gene>
    <name evidence="3" type="ORF">EAF64_02800</name>
</gene>
<dbReference type="OrthoDB" id="271604at2157"/>
<comment type="caution">
    <text evidence="3">The sequence shown here is derived from an EMBL/GenBank/DDBJ whole genome shotgun (WGS) entry which is preliminary data.</text>
</comment>
<evidence type="ECO:0000256" key="1">
    <source>
        <dbReference type="SAM" id="MobiDB-lite"/>
    </source>
</evidence>
<dbReference type="Proteomes" id="UP000289691">
    <property type="component" value="Unassembled WGS sequence"/>
</dbReference>
<organism evidence="3 4">
    <name type="scientific">Halorientalis pallida</name>
    <dbReference type="NCBI Taxonomy" id="2479928"/>
    <lineage>
        <taxon>Archaea</taxon>
        <taxon>Methanobacteriati</taxon>
        <taxon>Methanobacteriota</taxon>
        <taxon>Stenosarchaea group</taxon>
        <taxon>Halobacteria</taxon>
        <taxon>Halobacteriales</taxon>
        <taxon>Haloarculaceae</taxon>
        <taxon>Halorientalis</taxon>
    </lineage>
</organism>
<protein>
    <recommendedName>
        <fullName evidence="2">Halobacterial output domain-containing protein</fullName>
    </recommendedName>
</protein>
<evidence type="ECO:0000259" key="2">
    <source>
        <dbReference type="Pfam" id="PF18545"/>
    </source>
</evidence>
<accession>A0A498L765</accession>
<dbReference type="InterPro" id="IPR040624">
    <property type="entry name" value="HalOD1"/>
</dbReference>
<feature type="compositionally biased region" description="Acidic residues" evidence="1">
    <location>
        <begin position="122"/>
        <end position="132"/>
    </location>
</feature>
<dbReference type="RefSeq" id="WP_129067438.1">
    <property type="nucleotide sequence ID" value="NZ_RDFA01000001.1"/>
</dbReference>
<evidence type="ECO:0000313" key="3">
    <source>
        <dbReference type="EMBL" id="RXK51575.1"/>
    </source>
</evidence>
<dbReference type="EMBL" id="RDFA01000001">
    <property type="protein sequence ID" value="RXK51575.1"/>
    <property type="molecule type" value="Genomic_DNA"/>
</dbReference>
<feature type="region of interest" description="Disordered" evidence="1">
    <location>
        <begin position="107"/>
        <end position="132"/>
    </location>
</feature>
<keyword evidence="4" id="KW-1185">Reference proteome</keyword>
<dbReference type="AlphaFoldDB" id="A0A498L765"/>
<evidence type="ECO:0000313" key="4">
    <source>
        <dbReference type="Proteomes" id="UP000289691"/>
    </source>
</evidence>
<reference evidence="3 4" key="1">
    <citation type="submission" date="2019-01" db="EMBL/GenBank/DDBJ databases">
        <title>Halorientalis sp. F13-25 a new haloarchaeum isolated from hypersaline water.</title>
        <authorList>
            <person name="Ana D.-V."/>
            <person name="Cristina S.-P."/>
            <person name="Antonio V."/>
        </authorList>
    </citation>
    <scope>NUCLEOTIDE SEQUENCE [LARGE SCALE GENOMIC DNA]</scope>
    <source>
        <strain evidence="3 4">F13-25</strain>
    </source>
</reference>
<feature type="domain" description="Halobacterial output" evidence="2">
    <location>
        <begin position="31"/>
        <end position="99"/>
    </location>
</feature>